<keyword evidence="6 9" id="KW-0804">Transcription</keyword>
<evidence type="ECO:0000313" key="13">
    <source>
        <dbReference type="EMBL" id="QKX56018.1"/>
    </source>
</evidence>
<keyword evidence="7 9" id="KW-0539">Nucleus</keyword>
<gene>
    <name evidence="9" type="primary">MED16</name>
    <name evidence="13" type="ORF">TRUGW13939_03118</name>
</gene>
<organism evidence="13 14">
    <name type="scientific">Talaromyces rugulosus</name>
    <name type="common">Penicillium rugulosum</name>
    <dbReference type="NCBI Taxonomy" id="121627"/>
    <lineage>
        <taxon>Eukaryota</taxon>
        <taxon>Fungi</taxon>
        <taxon>Dikarya</taxon>
        <taxon>Ascomycota</taxon>
        <taxon>Pezizomycotina</taxon>
        <taxon>Eurotiomycetes</taxon>
        <taxon>Eurotiomycetidae</taxon>
        <taxon>Eurotiales</taxon>
        <taxon>Trichocomaceae</taxon>
        <taxon>Talaromyces</taxon>
        <taxon>Talaromyces sect. Islandici</taxon>
    </lineage>
</organism>
<protein>
    <recommendedName>
        <fullName evidence="3 9">Mediator of RNA polymerase II transcription subunit 16</fullName>
    </recommendedName>
    <alternativeName>
        <fullName evidence="8 9">Mediator complex subunit 16</fullName>
    </alternativeName>
</protein>
<comment type="subcellular location">
    <subcellularLocation>
        <location evidence="1 9">Nucleus</location>
    </subcellularLocation>
</comment>
<feature type="region of interest" description="Disordered" evidence="10">
    <location>
        <begin position="300"/>
        <end position="319"/>
    </location>
</feature>
<keyword evidence="5 9" id="KW-0010">Activator</keyword>
<evidence type="ECO:0000256" key="2">
    <source>
        <dbReference type="ARBA" id="ARBA00006543"/>
    </source>
</evidence>
<dbReference type="InterPro" id="IPR021665">
    <property type="entry name" value="Mediator_Med16_N"/>
</dbReference>
<comment type="function">
    <text evidence="9">Component of the Mediator complex, a coactivator involved in the regulated transcription of nearly all RNA polymerase II-dependent genes. Mediator functions as a bridge to convey information from gene-specific regulatory proteins to the basal RNA polymerase II transcription machinery. Mediator is recruited to promoters by direct interactions with regulatory proteins and serves as a scaffold for the assembly of a functional preinitiation complex with RNA polymerase II and the general transcription factors.</text>
</comment>
<evidence type="ECO:0000259" key="11">
    <source>
        <dbReference type="Pfam" id="PF11635"/>
    </source>
</evidence>
<comment type="subunit">
    <text evidence="9">Component of the Mediator complex.</text>
</comment>
<keyword evidence="4 9" id="KW-0805">Transcription regulation</keyword>
<dbReference type="InterPro" id="IPR048339">
    <property type="entry name" value="Mediator_Med16_C"/>
</dbReference>
<dbReference type="AlphaFoldDB" id="A0A7H8QQ61"/>
<dbReference type="Pfam" id="PF11635">
    <property type="entry name" value="Med16_N"/>
    <property type="match status" value="1"/>
</dbReference>
<dbReference type="Proteomes" id="UP000509510">
    <property type="component" value="Chromosome II"/>
</dbReference>
<feature type="compositionally biased region" description="Basic and acidic residues" evidence="10">
    <location>
        <begin position="300"/>
        <end position="312"/>
    </location>
</feature>
<evidence type="ECO:0000259" key="12">
    <source>
        <dbReference type="Pfam" id="PF20719"/>
    </source>
</evidence>
<accession>A0A7H8QQ61</accession>
<evidence type="ECO:0000256" key="4">
    <source>
        <dbReference type="ARBA" id="ARBA00023015"/>
    </source>
</evidence>
<dbReference type="InterPro" id="IPR048338">
    <property type="entry name" value="Mediator_Med16"/>
</dbReference>
<comment type="similarity">
    <text evidence="2 9">Belongs to the Mediator complex subunit 16 family.</text>
</comment>
<dbReference type="Pfam" id="PF20719">
    <property type="entry name" value="Med16_C"/>
    <property type="match status" value="1"/>
</dbReference>
<name>A0A7H8QQ61_TALRU</name>
<proteinExistence type="inferred from homology"/>
<evidence type="ECO:0000256" key="3">
    <source>
        <dbReference type="ARBA" id="ARBA00019614"/>
    </source>
</evidence>
<evidence type="ECO:0000256" key="5">
    <source>
        <dbReference type="ARBA" id="ARBA00023159"/>
    </source>
</evidence>
<evidence type="ECO:0000256" key="6">
    <source>
        <dbReference type="ARBA" id="ARBA00023163"/>
    </source>
</evidence>
<evidence type="ECO:0000256" key="10">
    <source>
        <dbReference type="SAM" id="MobiDB-lite"/>
    </source>
</evidence>
<dbReference type="GO" id="GO:0016592">
    <property type="term" value="C:mediator complex"/>
    <property type="evidence" value="ECO:0007669"/>
    <property type="project" value="InterPro"/>
</dbReference>
<evidence type="ECO:0000313" key="14">
    <source>
        <dbReference type="Proteomes" id="UP000509510"/>
    </source>
</evidence>
<dbReference type="OrthoDB" id="4139168at2759"/>
<evidence type="ECO:0000256" key="7">
    <source>
        <dbReference type="ARBA" id="ARBA00023242"/>
    </source>
</evidence>
<dbReference type="PANTHER" id="PTHR13224">
    <property type="entry name" value="THYROID HORMONE RECEPTOR-ASSOCIATED PROTEIN-RELATED"/>
    <property type="match status" value="1"/>
</dbReference>
<feature type="domain" description="Mediator complex subunit 16 C-terminal" evidence="12">
    <location>
        <begin position="807"/>
        <end position="913"/>
    </location>
</feature>
<dbReference type="GO" id="GO:0045893">
    <property type="term" value="P:positive regulation of DNA-templated transcription"/>
    <property type="evidence" value="ECO:0007669"/>
    <property type="project" value="TreeGrafter"/>
</dbReference>
<reference evidence="14" key="1">
    <citation type="submission" date="2020-06" db="EMBL/GenBank/DDBJ databases">
        <title>A chromosome-scale genome assembly of Talaromyces rugulosus W13939.</title>
        <authorList>
            <person name="Wang B."/>
            <person name="Guo L."/>
            <person name="Ye K."/>
            <person name="Wang L."/>
        </authorList>
    </citation>
    <scope>NUCLEOTIDE SEQUENCE [LARGE SCALE GENOMIC DNA]</scope>
    <source>
        <strain evidence="14">W13939</strain>
    </source>
</reference>
<evidence type="ECO:0000256" key="8">
    <source>
        <dbReference type="ARBA" id="ARBA00032015"/>
    </source>
</evidence>
<feature type="domain" description="Mediator complex subunit Med16 N-terminal" evidence="11">
    <location>
        <begin position="141"/>
        <end position="474"/>
    </location>
</feature>
<evidence type="ECO:0000256" key="9">
    <source>
        <dbReference type="RuleBase" id="RU364149"/>
    </source>
</evidence>
<dbReference type="PANTHER" id="PTHR13224:SF6">
    <property type="entry name" value="MEDIATOR OF RNA POLYMERASE II TRANSCRIPTION SUBUNIT 16"/>
    <property type="match status" value="1"/>
</dbReference>
<evidence type="ECO:0000256" key="1">
    <source>
        <dbReference type="ARBA" id="ARBA00004123"/>
    </source>
</evidence>
<sequence length="931" mass="104461">MPLIMDESLDVDDLFGDPASLDLALPAPQPPKGLAQRLDEMRVLGCCQKIAWSRLGCIAYISQDSLSVAVRHMSCNPSDGKWELSEEYPLRQLPDIHAGQPLAHLSWNETGSDLAIFDTAGRISIFSTSTALNNVSISRQTMLDPSDDNAQVVGTMWMNPNRAVPTFNQATKLNGRWNYSPFQRKPIGPFHPAGKPALLCVTRAGIIKLIYQNPDARWTEINAELKTISQSDRVLTHAAFLATSNGILVVTHSLLEKISVYRIEITWTPPHWDQSQPKQASGTLAFPVPAFNITHTKTEDPGRIFKTNRDETGNIGEPAPYQNSLYQITSLDIIAGQPDHAGSSFSGPWILAIYSSPIQNTGHDLRHQPPPSSIMVRWQLESTALSLHPVFEELVQKKASSQNKTKLEIRRLEDMSSDRYIVSVDQIEFGNVLAVTYDDSSISFYNPKTMASFVGTDDPSTVTSMSQAGFHYPLDVSGLYTCFSPNGCVAVVLDGEWKARLRHMEHSFHTEGGLYDENKYSAGIAALALAFCRGCAIEYNTDDVLTVIKRNISPDAQNAIVSEVYRALPIHCNFTTEPDKLMQHHFVPRCLSLQAALGFQNHFTSRSLSSSVAWSMLNFRHASILFVYFITYSKTFKDQESYDHDVLRMVHGNVKWVLDLILFILDDLFQLAQEFEPLLDDQEAFAQKVKSTSSLSLTLVLSSMSRAFLNFICRGLRGLSTGHTMFPLTGDARAYYAEFFQMINNCPVPINIYEKFLVELDNAVRFAYQGVGFEDNERRSPEKELLINSRIPAVFVPAVSTLFKQIIPSTKTQINQMAIYLTDFSWLGLSTDRRTEYYRRTRQVDILRKIPMRRSNLNNDANKDSTSSSVTHRRCIRCCEISGEPSSPRTAQYYRLVLRMQLMKNCLCGGMWTFEAGPPQLNGAVQGQKGK</sequence>
<dbReference type="EMBL" id="CP055899">
    <property type="protein sequence ID" value="QKX56018.1"/>
    <property type="molecule type" value="Genomic_DNA"/>
</dbReference>
<keyword evidence="14" id="KW-1185">Reference proteome</keyword>